<name>A0A178IQ00_9BACT</name>
<evidence type="ECO:0000313" key="2">
    <source>
        <dbReference type="Proteomes" id="UP000078486"/>
    </source>
</evidence>
<protein>
    <submittedName>
        <fullName evidence="1">Uncharacterized protein</fullName>
    </submittedName>
</protein>
<reference evidence="1 2" key="1">
    <citation type="submission" date="2016-01" db="EMBL/GenBank/DDBJ databases">
        <title>High potential of lignocellulose degradation of a new Verrucomicrobia species.</title>
        <authorList>
            <person name="Wang Y."/>
            <person name="Shi Y."/>
            <person name="Qiu Z."/>
            <person name="Liu S."/>
            <person name="Yang H."/>
        </authorList>
    </citation>
    <scope>NUCLEOTIDE SEQUENCE [LARGE SCALE GENOMIC DNA]</scope>
    <source>
        <strain evidence="1 2">TSB47</strain>
    </source>
</reference>
<keyword evidence="2" id="KW-1185">Reference proteome</keyword>
<dbReference type="AlphaFoldDB" id="A0A178IQ00"/>
<comment type="caution">
    <text evidence="1">The sequence shown here is derived from an EMBL/GenBank/DDBJ whole genome shotgun (WGS) entry which is preliminary data.</text>
</comment>
<dbReference type="Proteomes" id="UP000078486">
    <property type="component" value="Unassembled WGS sequence"/>
</dbReference>
<organism evidence="1 2">
    <name type="scientific">Termitidicoccus mucosus</name>
    <dbReference type="NCBI Taxonomy" id="1184151"/>
    <lineage>
        <taxon>Bacteria</taxon>
        <taxon>Pseudomonadati</taxon>
        <taxon>Verrucomicrobiota</taxon>
        <taxon>Opitutia</taxon>
        <taxon>Opitutales</taxon>
        <taxon>Opitutaceae</taxon>
        <taxon>Termitidicoccus</taxon>
    </lineage>
</organism>
<dbReference type="EMBL" id="LRRQ01000015">
    <property type="protein sequence ID" value="OAM91781.1"/>
    <property type="molecule type" value="Genomic_DNA"/>
</dbReference>
<gene>
    <name evidence="1" type="ORF">AW736_01695</name>
</gene>
<proteinExistence type="predicted"/>
<evidence type="ECO:0000313" key="1">
    <source>
        <dbReference type="EMBL" id="OAM91781.1"/>
    </source>
</evidence>
<dbReference type="STRING" id="1184151.AW736_01695"/>
<accession>A0A178IQ00</accession>
<sequence length="356" mass="39790">MALLGLMLLSVAAGLDAQKIQPAPKTIVEEGWIMSLRDEKLQIPVHAEITIREQSLDAVILLLARTLDHSGPLSILLPHGNQFPLVSGRLAGHPVTLIENLLDAHGLVPSETGGFLTVASREPDTLSTATYLLSCSRLSEESFPTLDGILEKIRKFLQIPNNADHRITEDGIILGWWESPKLQSRRIKYNPDDNTFFLTGLPRDHAWLKTIVTFLNRPKTLLVLEFPGTGQLFETKTRRMIRIGDETRALLTHTPEIWKSSPGHPGLLPSEIVRRNILPHGSLLRLWIEEPSPWNYIVHVQYRRDLIAAGTLRRAYSHQTIPVPARAPAMMPDGSLLIIHPSDGKPDHQIPEKSLP</sequence>